<dbReference type="EMBL" id="HBNS01059242">
    <property type="protein sequence ID" value="CAE4665107.1"/>
    <property type="molecule type" value="Transcribed_RNA"/>
</dbReference>
<dbReference type="AlphaFoldDB" id="A0A7S4T530"/>
<evidence type="ECO:0000313" key="7">
    <source>
        <dbReference type="EMBL" id="CAE4665107.1"/>
    </source>
</evidence>
<dbReference type="InterPro" id="IPR002893">
    <property type="entry name" value="Znf_MYND"/>
</dbReference>
<sequence>MNDENLVYDYRFNVVDEPSEWAFNWDYGECGTSRPTPREHHASMWMTMNVDDPIRATTSLFQQHGMRFGIELHVQNPTEDTDGNYILKVTSKRTRRVLMKGEMQEPDEGGPLNDPNVGHFCYFTCHTEAGFEMMKCIAENTSHGFCALVPHQEVEMMNDGGYRIVAVTGEGPDDHNENNGDNENSNDSDDGCGERGDIATRFTLFDGEEEVARCHMTYRDGSYDPSMGPTIEMIAVKQSRRGEGLAKVLWHHVLRFIETHFALECLNNDAPIGTIMVKAAQITLPEVEMRMTKRDKSLVPLGYKHLLYDYFGFSVREQKGVGAYMFASRRPKDEEAVLYIPLLSKEQLAKKRLTDKRNAPKPGDPFLRSKMGKRSCMYCSKVGMDLMRCAGCEVAVYCNSRCQKLDWKHRHKKWCNKTREELKELMIKEGAMMKLPDGTCSLNMSFGM</sequence>
<organism evidence="7">
    <name type="scientific">Ditylum brightwellii</name>
    <dbReference type="NCBI Taxonomy" id="49249"/>
    <lineage>
        <taxon>Eukaryota</taxon>
        <taxon>Sar</taxon>
        <taxon>Stramenopiles</taxon>
        <taxon>Ochrophyta</taxon>
        <taxon>Bacillariophyta</taxon>
        <taxon>Mediophyceae</taxon>
        <taxon>Lithodesmiophycidae</taxon>
        <taxon>Lithodesmiales</taxon>
        <taxon>Lithodesmiaceae</taxon>
        <taxon>Ditylum</taxon>
    </lineage>
</organism>
<dbReference type="GO" id="GO:0008270">
    <property type="term" value="F:zinc ion binding"/>
    <property type="evidence" value="ECO:0007669"/>
    <property type="project" value="UniProtKB-KW"/>
</dbReference>
<keyword evidence="1" id="KW-0479">Metal-binding</keyword>
<accession>A0A7S4T530</accession>
<evidence type="ECO:0000256" key="2">
    <source>
        <dbReference type="ARBA" id="ARBA00022771"/>
    </source>
</evidence>
<evidence type="ECO:0000256" key="5">
    <source>
        <dbReference type="SAM" id="MobiDB-lite"/>
    </source>
</evidence>
<dbReference type="SUPFAM" id="SSF144232">
    <property type="entry name" value="HIT/MYND zinc finger-like"/>
    <property type="match status" value="1"/>
</dbReference>
<dbReference type="PROSITE" id="PS50865">
    <property type="entry name" value="ZF_MYND_2"/>
    <property type="match status" value="1"/>
</dbReference>
<dbReference type="Gene3D" id="6.10.140.2220">
    <property type="match status" value="1"/>
</dbReference>
<dbReference type="SUPFAM" id="SSF55729">
    <property type="entry name" value="Acyl-CoA N-acyltransferases (Nat)"/>
    <property type="match status" value="1"/>
</dbReference>
<dbReference type="PROSITE" id="PS01360">
    <property type="entry name" value="ZF_MYND_1"/>
    <property type="match status" value="1"/>
</dbReference>
<proteinExistence type="predicted"/>
<keyword evidence="2 4" id="KW-0863">Zinc-finger</keyword>
<evidence type="ECO:0000256" key="3">
    <source>
        <dbReference type="ARBA" id="ARBA00022833"/>
    </source>
</evidence>
<feature type="domain" description="MYND-type" evidence="6">
    <location>
        <begin position="376"/>
        <end position="415"/>
    </location>
</feature>
<dbReference type="Pfam" id="PF01753">
    <property type="entry name" value="zf-MYND"/>
    <property type="match status" value="1"/>
</dbReference>
<evidence type="ECO:0000256" key="1">
    <source>
        <dbReference type="ARBA" id="ARBA00022723"/>
    </source>
</evidence>
<gene>
    <name evidence="7" type="ORF">DBRI00130_LOCUS42594</name>
</gene>
<dbReference type="InterPro" id="IPR016181">
    <property type="entry name" value="Acyl_CoA_acyltransferase"/>
</dbReference>
<protein>
    <recommendedName>
        <fullName evidence="6">MYND-type domain-containing protein</fullName>
    </recommendedName>
</protein>
<evidence type="ECO:0000259" key="6">
    <source>
        <dbReference type="PROSITE" id="PS50865"/>
    </source>
</evidence>
<evidence type="ECO:0000256" key="4">
    <source>
        <dbReference type="PROSITE-ProRule" id="PRU00134"/>
    </source>
</evidence>
<name>A0A7S4T530_9STRA</name>
<feature type="region of interest" description="Disordered" evidence="5">
    <location>
        <begin position="166"/>
        <end position="193"/>
    </location>
</feature>
<reference evidence="7" key="1">
    <citation type="submission" date="2021-01" db="EMBL/GenBank/DDBJ databases">
        <authorList>
            <person name="Corre E."/>
            <person name="Pelletier E."/>
            <person name="Niang G."/>
            <person name="Scheremetjew M."/>
            <person name="Finn R."/>
            <person name="Kale V."/>
            <person name="Holt S."/>
            <person name="Cochrane G."/>
            <person name="Meng A."/>
            <person name="Brown T."/>
            <person name="Cohen L."/>
        </authorList>
    </citation>
    <scope>NUCLEOTIDE SEQUENCE</scope>
    <source>
        <strain evidence="7">GSO104</strain>
    </source>
</reference>
<keyword evidence="3" id="KW-0862">Zinc</keyword>